<feature type="transmembrane region" description="Helical" evidence="8">
    <location>
        <begin position="170"/>
        <end position="191"/>
    </location>
</feature>
<comment type="subcellular location">
    <subcellularLocation>
        <location evidence="1">Membrane</location>
        <topology evidence="1">Multi-pass membrane protein</topology>
    </subcellularLocation>
</comment>
<keyword evidence="6 8" id="KW-0472">Membrane</keyword>
<dbReference type="Gene3D" id="1.20.1730.10">
    <property type="entry name" value="Sodium/glucose cotransporter"/>
    <property type="match status" value="1"/>
</dbReference>
<protein>
    <recommendedName>
        <fullName evidence="11">Urea transporter</fullName>
    </recommendedName>
</protein>
<dbReference type="OrthoDB" id="6132759at2759"/>
<evidence type="ECO:0000256" key="7">
    <source>
        <dbReference type="RuleBase" id="RU362091"/>
    </source>
</evidence>
<dbReference type="PANTHER" id="PTHR48086:SF10">
    <property type="entry name" value="AGR155CP"/>
    <property type="match status" value="1"/>
</dbReference>
<feature type="transmembrane region" description="Helical" evidence="8">
    <location>
        <begin position="247"/>
        <end position="274"/>
    </location>
</feature>
<dbReference type="RefSeq" id="XP_025599222.1">
    <property type="nucleotide sequence ID" value="XM_025740160.1"/>
</dbReference>
<organism evidence="9 10">
    <name type="scientific">Tilletiopsis washingtonensis</name>
    <dbReference type="NCBI Taxonomy" id="58919"/>
    <lineage>
        <taxon>Eukaryota</taxon>
        <taxon>Fungi</taxon>
        <taxon>Dikarya</taxon>
        <taxon>Basidiomycota</taxon>
        <taxon>Ustilaginomycotina</taxon>
        <taxon>Exobasidiomycetes</taxon>
        <taxon>Entylomatales</taxon>
        <taxon>Entylomatales incertae sedis</taxon>
        <taxon>Tilletiopsis</taxon>
    </lineage>
</organism>
<evidence type="ECO:0000256" key="1">
    <source>
        <dbReference type="ARBA" id="ARBA00004141"/>
    </source>
</evidence>
<name>A0A316ZF93_9BASI</name>
<dbReference type="Pfam" id="PF00474">
    <property type="entry name" value="SSF"/>
    <property type="match status" value="1"/>
</dbReference>
<evidence type="ECO:0008006" key="11">
    <source>
        <dbReference type="Google" id="ProtNLM"/>
    </source>
</evidence>
<sequence>MSSSLFFAYPQIAVIPNSGILGLTAYAFATVVPLWAFALLGPFMRRVCPEGFTMAQYVRVRFGWPVGVLLAVIFCGFMLCFMIVELNTYGSVVNLLGGVNSTVAALVVAIITTIYTAYGGFKASLWTDNVQAIVIMIFIIIGGAAIGTRIEISQERIDSSGLLTANRFGGQLFFILPAALIFSQMFNQGFWQRTFASKNNKTLYLSVGLATLPLFAICFLVGMTGPLAQWAGLFDGVTAEDDGSSNFFYIIATLPNWVQGLVLVLAGALTSSAYDTLQSAQISTIQNDVFMGRVNLWWCRLILLAINVPAVVLAVRNVDILQVFLIADLGAAAVLPGTLLGLIPSLHFLNGLDVFVGGCGGFFTVFAAGSVYYRDAVQGGKLIALPLGLYVGGDDYSVLLAFFAAPLGSLGFTLASAGVRIGFMWLLAKRRGEPFVLERRTWNAAEFALPEDRPAVDSRDDSVKDA</sequence>
<evidence type="ECO:0000313" key="9">
    <source>
        <dbReference type="EMBL" id="PWN98943.1"/>
    </source>
</evidence>
<comment type="similarity">
    <text evidence="2 7">Belongs to the sodium:solute symporter (SSF) (TC 2.A.21) family.</text>
</comment>
<dbReference type="STRING" id="58919.A0A316ZF93"/>
<dbReference type="GO" id="GO:0005886">
    <property type="term" value="C:plasma membrane"/>
    <property type="evidence" value="ECO:0007669"/>
    <property type="project" value="TreeGrafter"/>
</dbReference>
<feature type="transmembrane region" description="Helical" evidence="8">
    <location>
        <begin position="295"/>
        <end position="315"/>
    </location>
</feature>
<evidence type="ECO:0000256" key="4">
    <source>
        <dbReference type="ARBA" id="ARBA00022692"/>
    </source>
</evidence>
<feature type="transmembrane region" description="Helical" evidence="8">
    <location>
        <begin position="20"/>
        <end position="41"/>
    </location>
</feature>
<evidence type="ECO:0000256" key="6">
    <source>
        <dbReference type="ARBA" id="ARBA00023136"/>
    </source>
</evidence>
<feature type="transmembrane region" description="Helical" evidence="8">
    <location>
        <begin position="130"/>
        <end position="150"/>
    </location>
</feature>
<feature type="transmembrane region" description="Helical" evidence="8">
    <location>
        <begin position="96"/>
        <end position="118"/>
    </location>
</feature>
<dbReference type="GeneID" id="37267706"/>
<dbReference type="InterPro" id="IPR038377">
    <property type="entry name" value="Na/Glc_symporter_sf"/>
</dbReference>
<keyword evidence="3" id="KW-0813">Transport</keyword>
<evidence type="ECO:0000256" key="5">
    <source>
        <dbReference type="ARBA" id="ARBA00022989"/>
    </source>
</evidence>
<evidence type="ECO:0000256" key="8">
    <source>
        <dbReference type="SAM" id="Phobius"/>
    </source>
</evidence>
<dbReference type="EMBL" id="KZ819290">
    <property type="protein sequence ID" value="PWN98943.1"/>
    <property type="molecule type" value="Genomic_DNA"/>
</dbReference>
<reference evidence="9 10" key="1">
    <citation type="journal article" date="2018" name="Mol. Biol. Evol.">
        <title>Broad Genomic Sampling Reveals a Smut Pathogenic Ancestry of the Fungal Clade Ustilaginomycotina.</title>
        <authorList>
            <person name="Kijpornyongpan T."/>
            <person name="Mondo S.J."/>
            <person name="Barry K."/>
            <person name="Sandor L."/>
            <person name="Lee J."/>
            <person name="Lipzen A."/>
            <person name="Pangilinan J."/>
            <person name="LaButti K."/>
            <person name="Hainaut M."/>
            <person name="Henrissat B."/>
            <person name="Grigoriev I.V."/>
            <person name="Spatafora J.W."/>
            <person name="Aime M.C."/>
        </authorList>
    </citation>
    <scope>NUCLEOTIDE SEQUENCE [LARGE SCALE GENOMIC DNA]</scope>
    <source>
        <strain evidence="9 10">MCA 4186</strain>
    </source>
</reference>
<evidence type="ECO:0000256" key="3">
    <source>
        <dbReference type="ARBA" id="ARBA00022448"/>
    </source>
</evidence>
<dbReference type="GO" id="GO:0015606">
    <property type="term" value="F:spermidine transmembrane transporter activity"/>
    <property type="evidence" value="ECO:0007669"/>
    <property type="project" value="TreeGrafter"/>
</dbReference>
<dbReference type="InterPro" id="IPR050277">
    <property type="entry name" value="Sodium:Solute_Symporter"/>
</dbReference>
<feature type="transmembrane region" description="Helical" evidence="8">
    <location>
        <begin position="354"/>
        <end position="373"/>
    </location>
</feature>
<dbReference type="InterPro" id="IPR001734">
    <property type="entry name" value="Na/solute_symporter"/>
</dbReference>
<dbReference type="PROSITE" id="PS50283">
    <property type="entry name" value="NA_SOLUT_SYMP_3"/>
    <property type="match status" value="1"/>
</dbReference>
<gene>
    <name evidence="9" type="ORF">FA09DRAFT_296327</name>
</gene>
<feature type="transmembrane region" description="Helical" evidence="8">
    <location>
        <begin position="396"/>
        <end position="423"/>
    </location>
</feature>
<feature type="transmembrane region" description="Helical" evidence="8">
    <location>
        <begin position="203"/>
        <end position="227"/>
    </location>
</feature>
<proteinExistence type="inferred from homology"/>
<dbReference type="Proteomes" id="UP000245946">
    <property type="component" value="Unassembled WGS sequence"/>
</dbReference>
<accession>A0A316ZF93</accession>
<evidence type="ECO:0000313" key="10">
    <source>
        <dbReference type="Proteomes" id="UP000245946"/>
    </source>
</evidence>
<dbReference type="PANTHER" id="PTHR48086">
    <property type="entry name" value="SODIUM/PROLINE SYMPORTER-RELATED"/>
    <property type="match status" value="1"/>
</dbReference>
<keyword evidence="4 8" id="KW-0812">Transmembrane</keyword>
<keyword evidence="10" id="KW-1185">Reference proteome</keyword>
<feature type="transmembrane region" description="Helical" evidence="8">
    <location>
        <begin position="62"/>
        <end position="84"/>
    </location>
</feature>
<keyword evidence="5 8" id="KW-1133">Transmembrane helix</keyword>
<evidence type="ECO:0000256" key="2">
    <source>
        <dbReference type="ARBA" id="ARBA00006434"/>
    </source>
</evidence>
<feature type="transmembrane region" description="Helical" evidence="8">
    <location>
        <begin position="321"/>
        <end position="342"/>
    </location>
</feature>
<dbReference type="AlphaFoldDB" id="A0A316ZF93"/>